<dbReference type="Proteomes" id="UP000789390">
    <property type="component" value="Unassembled WGS sequence"/>
</dbReference>
<evidence type="ECO:0000256" key="1">
    <source>
        <dbReference type="SAM" id="MobiDB-lite"/>
    </source>
</evidence>
<dbReference type="PANTHER" id="PTHR11736">
    <property type="entry name" value="MELANOMA-ASSOCIATED ANTIGEN MAGE ANTIGEN"/>
    <property type="match status" value="1"/>
</dbReference>
<evidence type="ECO:0000313" key="3">
    <source>
        <dbReference type="EMBL" id="CAH0101159.1"/>
    </source>
</evidence>
<sequence length="243" mass="28309">MSQRLQARVRPSSQTQRQSSQRSQSQRAPSTSQELDARMDDPVDVDRLVSEVVQYFLIMEQKKFPVKRADIVKLLHGISQKNYKTVISHAQKYLDEVFGFLLHEFDEKSGHYVLLNQVIMPESLSHQDLSERNTILFLTLSAIFLSEGQIIEDEIWNMLNILGYKVEDQKKLIINDFVRQLYINTEVVPQSDPPKFILTWGERAKIEFSKKEVLSFAAKIYGQPPEQFGTLWNMAEKEEEEKE</sequence>
<gene>
    <name evidence="3" type="ORF">DGAL_LOCUS3487</name>
</gene>
<dbReference type="InterPro" id="IPR037445">
    <property type="entry name" value="MAGE"/>
</dbReference>
<dbReference type="Gene3D" id="1.10.10.1210">
    <property type="entry name" value="MAGE homology domain, winged helix WH2 motif"/>
    <property type="match status" value="1"/>
</dbReference>
<dbReference type="InterPro" id="IPR041899">
    <property type="entry name" value="MAGE_WH2"/>
</dbReference>
<dbReference type="FunFam" id="1.10.10.1210:FF:000001">
    <property type="entry name" value="melanoma-associated antigen D1"/>
    <property type="match status" value="1"/>
</dbReference>
<evidence type="ECO:0000259" key="2">
    <source>
        <dbReference type="PROSITE" id="PS50838"/>
    </source>
</evidence>
<feature type="region of interest" description="Disordered" evidence="1">
    <location>
        <begin position="1"/>
        <end position="39"/>
    </location>
</feature>
<dbReference type="PROSITE" id="PS50838">
    <property type="entry name" value="MAGE"/>
    <property type="match status" value="1"/>
</dbReference>
<dbReference type="SMART" id="SM01373">
    <property type="entry name" value="MAGE"/>
    <property type="match status" value="1"/>
</dbReference>
<comment type="caution">
    <text evidence="3">The sequence shown here is derived from an EMBL/GenBank/DDBJ whole genome shotgun (WGS) entry which is preliminary data.</text>
</comment>
<feature type="compositionally biased region" description="Low complexity" evidence="1">
    <location>
        <begin position="10"/>
        <end position="33"/>
    </location>
</feature>
<organism evidence="3 4">
    <name type="scientific">Daphnia galeata</name>
    <dbReference type="NCBI Taxonomy" id="27404"/>
    <lineage>
        <taxon>Eukaryota</taxon>
        <taxon>Metazoa</taxon>
        <taxon>Ecdysozoa</taxon>
        <taxon>Arthropoda</taxon>
        <taxon>Crustacea</taxon>
        <taxon>Branchiopoda</taxon>
        <taxon>Diplostraca</taxon>
        <taxon>Cladocera</taxon>
        <taxon>Anomopoda</taxon>
        <taxon>Daphniidae</taxon>
        <taxon>Daphnia</taxon>
    </lineage>
</organism>
<dbReference type="OrthoDB" id="205198at2759"/>
<dbReference type="Pfam" id="PF01454">
    <property type="entry name" value="MAGE"/>
    <property type="match status" value="1"/>
</dbReference>
<evidence type="ECO:0000313" key="4">
    <source>
        <dbReference type="Proteomes" id="UP000789390"/>
    </source>
</evidence>
<dbReference type="GO" id="GO:0005634">
    <property type="term" value="C:nucleus"/>
    <property type="evidence" value="ECO:0007669"/>
    <property type="project" value="TreeGrafter"/>
</dbReference>
<dbReference type="AlphaFoldDB" id="A0A8J2RK74"/>
<dbReference type="InterPro" id="IPR002190">
    <property type="entry name" value="MHD_dom"/>
</dbReference>
<name>A0A8J2RK74_9CRUS</name>
<dbReference type="InterPro" id="IPR041898">
    <property type="entry name" value="MAGE_WH1"/>
</dbReference>
<accession>A0A8J2RK74</accession>
<feature type="domain" description="MAGE" evidence="2">
    <location>
        <begin position="45"/>
        <end position="235"/>
    </location>
</feature>
<keyword evidence="4" id="KW-1185">Reference proteome</keyword>
<reference evidence="3" key="1">
    <citation type="submission" date="2021-11" db="EMBL/GenBank/DDBJ databases">
        <authorList>
            <person name="Schell T."/>
        </authorList>
    </citation>
    <scope>NUCLEOTIDE SEQUENCE</scope>
    <source>
        <strain evidence="3">M5</strain>
    </source>
</reference>
<proteinExistence type="predicted"/>
<protein>
    <recommendedName>
        <fullName evidence="2">MAGE domain-containing protein</fullName>
    </recommendedName>
</protein>
<dbReference type="EMBL" id="CAKKLH010000053">
    <property type="protein sequence ID" value="CAH0101159.1"/>
    <property type="molecule type" value="Genomic_DNA"/>
</dbReference>
<dbReference type="PANTHER" id="PTHR11736:SF14">
    <property type="entry name" value="NSE3 HOMOLOG, SMC5-SMC6 COMPLEX COMPONENT"/>
    <property type="match status" value="1"/>
</dbReference>
<dbReference type="Gene3D" id="1.10.10.1200">
    <property type="entry name" value="MAGE homology domain, winged helix WH1 motif"/>
    <property type="match status" value="1"/>
</dbReference>